<dbReference type="Gene3D" id="2.20.25.10">
    <property type="match status" value="1"/>
</dbReference>
<sequence>MKAEVKQINGLSLIGKADSNHWVPMDSIKALKGAEAGTRPLELVLVALGGCTGMDVISLLGKRRAPLQNLELRLEAEQAKEYPRVFTDIHIKYIFRGKGLKDEDVRWAIEASQNKYCSISAMLGETAEISYSWEIVEA</sequence>
<dbReference type="PANTHER" id="PTHR34352">
    <property type="entry name" value="PROTEIN YHFA"/>
    <property type="match status" value="1"/>
</dbReference>
<reference evidence="1 2" key="1">
    <citation type="submission" date="2019-03" db="EMBL/GenBank/DDBJ databases">
        <title>Metabolic potential of uncultured bacteria and archaea associated with petroleum seepage in deep-sea sediments.</title>
        <authorList>
            <person name="Dong X."/>
            <person name="Hubert C."/>
        </authorList>
    </citation>
    <scope>NUCLEOTIDE SEQUENCE [LARGE SCALE GENOMIC DNA]</scope>
    <source>
        <strain evidence="1">E29_bin28</strain>
    </source>
</reference>
<organism evidence="1 2">
    <name type="scientific">Aerophobetes bacterium</name>
    <dbReference type="NCBI Taxonomy" id="2030807"/>
    <lineage>
        <taxon>Bacteria</taxon>
        <taxon>Candidatus Aerophobota</taxon>
    </lineage>
</organism>
<evidence type="ECO:0000313" key="1">
    <source>
        <dbReference type="EMBL" id="TET93365.1"/>
    </source>
</evidence>
<dbReference type="Pfam" id="PF02566">
    <property type="entry name" value="OsmC"/>
    <property type="match status" value="1"/>
</dbReference>
<dbReference type="Proteomes" id="UP000316925">
    <property type="component" value="Unassembled WGS sequence"/>
</dbReference>
<dbReference type="AlphaFoldDB" id="A0A523YPC7"/>
<dbReference type="InterPro" id="IPR015946">
    <property type="entry name" value="KH_dom-like_a/b"/>
</dbReference>
<proteinExistence type="predicted"/>
<dbReference type="PANTHER" id="PTHR34352:SF1">
    <property type="entry name" value="PROTEIN YHFA"/>
    <property type="match status" value="1"/>
</dbReference>
<dbReference type="Gene3D" id="3.30.300.20">
    <property type="match status" value="1"/>
</dbReference>
<comment type="caution">
    <text evidence="1">The sequence shown here is derived from an EMBL/GenBank/DDBJ whole genome shotgun (WGS) entry which is preliminary data.</text>
</comment>
<protein>
    <submittedName>
        <fullName evidence="1">Osmotically inducible protein OsmC</fullName>
    </submittedName>
</protein>
<dbReference type="SUPFAM" id="SSF82784">
    <property type="entry name" value="OsmC-like"/>
    <property type="match status" value="1"/>
</dbReference>
<dbReference type="InterPro" id="IPR036102">
    <property type="entry name" value="OsmC/Ohrsf"/>
</dbReference>
<dbReference type="EMBL" id="SOIJ01000115">
    <property type="protein sequence ID" value="TET93365.1"/>
    <property type="molecule type" value="Genomic_DNA"/>
</dbReference>
<accession>A0A523YPC7</accession>
<evidence type="ECO:0000313" key="2">
    <source>
        <dbReference type="Proteomes" id="UP000316925"/>
    </source>
</evidence>
<name>A0A523YPC7_UNCAE</name>
<gene>
    <name evidence="1" type="ORF">E3J33_01990</name>
</gene>
<dbReference type="InterPro" id="IPR003718">
    <property type="entry name" value="OsmC/Ohr_fam"/>
</dbReference>